<dbReference type="CDD" id="cd00383">
    <property type="entry name" value="trans_reg_C"/>
    <property type="match status" value="1"/>
</dbReference>
<feature type="DNA-binding region" description="OmpR/PhoB-type" evidence="7">
    <location>
        <begin position="130"/>
        <end position="228"/>
    </location>
</feature>
<keyword evidence="11" id="KW-1185">Reference proteome</keyword>
<evidence type="ECO:0000259" key="9">
    <source>
        <dbReference type="PROSITE" id="PS51755"/>
    </source>
</evidence>
<dbReference type="Gene3D" id="1.10.10.10">
    <property type="entry name" value="Winged helix-like DNA-binding domain superfamily/Winged helix DNA-binding domain"/>
    <property type="match status" value="1"/>
</dbReference>
<dbReference type="Proteomes" id="UP001461341">
    <property type="component" value="Chromosome"/>
</dbReference>
<evidence type="ECO:0000256" key="2">
    <source>
        <dbReference type="ARBA" id="ARBA00023012"/>
    </source>
</evidence>
<dbReference type="PROSITE" id="PS50110">
    <property type="entry name" value="RESPONSE_REGULATORY"/>
    <property type="match status" value="1"/>
</dbReference>
<evidence type="ECO:0000256" key="1">
    <source>
        <dbReference type="ARBA" id="ARBA00022553"/>
    </source>
</evidence>
<dbReference type="Gene3D" id="3.40.50.2300">
    <property type="match status" value="1"/>
</dbReference>
<dbReference type="Pfam" id="PF00486">
    <property type="entry name" value="Trans_reg_C"/>
    <property type="match status" value="1"/>
</dbReference>
<keyword evidence="4 7" id="KW-0238">DNA-binding</keyword>
<keyword evidence="1 6" id="KW-0597">Phosphoprotein</keyword>
<dbReference type="InterPro" id="IPR001789">
    <property type="entry name" value="Sig_transdc_resp-reg_receiver"/>
</dbReference>
<dbReference type="SMART" id="SM00862">
    <property type="entry name" value="Trans_reg_C"/>
    <property type="match status" value="1"/>
</dbReference>
<evidence type="ECO:0000256" key="7">
    <source>
        <dbReference type="PROSITE-ProRule" id="PRU01091"/>
    </source>
</evidence>
<dbReference type="EMBL" id="CP121689">
    <property type="protein sequence ID" value="WZL76952.1"/>
    <property type="molecule type" value="Genomic_DNA"/>
</dbReference>
<dbReference type="SMART" id="SM00448">
    <property type="entry name" value="REC"/>
    <property type="match status" value="1"/>
</dbReference>
<dbReference type="InterPro" id="IPR001867">
    <property type="entry name" value="OmpR/PhoB-type_DNA-bd"/>
</dbReference>
<dbReference type="Pfam" id="PF00072">
    <property type="entry name" value="Response_reg"/>
    <property type="match status" value="1"/>
</dbReference>
<evidence type="ECO:0000313" key="10">
    <source>
        <dbReference type="EMBL" id="WZL76952.1"/>
    </source>
</evidence>
<feature type="domain" description="Response regulatory" evidence="8">
    <location>
        <begin position="3"/>
        <end position="116"/>
    </location>
</feature>
<proteinExistence type="predicted"/>
<gene>
    <name evidence="10" type="ORF">QBE54_04275</name>
</gene>
<evidence type="ECO:0000256" key="3">
    <source>
        <dbReference type="ARBA" id="ARBA00023015"/>
    </source>
</evidence>
<feature type="modified residue" description="4-aspartylphosphate" evidence="6">
    <location>
        <position position="52"/>
    </location>
</feature>
<dbReference type="RefSeq" id="WP_369019117.1">
    <property type="nucleotide sequence ID" value="NZ_CP121689.1"/>
</dbReference>
<dbReference type="InterPro" id="IPR016032">
    <property type="entry name" value="Sig_transdc_resp-reg_C-effctor"/>
</dbReference>
<dbReference type="SUPFAM" id="SSF52172">
    <property type="entry name" value="CheY-like"/>
    <property type="match status" value="1"/>
</dbReference>
<evidence type="ECO:0000256" key="6">
    <source>
        <dbReference type="PROSITE-ProRule" id="PRU00169"/>
    </source>
</evidence>
<keyword evidence="2" id="KW-0902">Two-component regulatory system</keyword>
<dbReference type="PANTHER" id="PTHR48111">
    <property type="entry name" value="REGULATOR OF RPOS"/>
    <property type="match status" value="1"/>
</dbReference>
<dbReference type="PANTHER" id="PTHR48111:SF1">
    <property type="entry name" value="TWO-COMPONENT RESPONSE REGULATOR ORR33"/>
    <property type="match status" value="1"/>
</dbReference>
<name>A0ABZ2YED9_9BACT</name>
<keyword evidence="3" id="KW-0805">Transcription regulation</keyword>
<evidence type="ECO:0000313" key="11">
    <source>
        <dbReference type="Proteomes" id="UP001461341"/>
    </source>
</evidence>
<reference evidence="10 11" key="1">
    <citation type="submission" date="2023-03" db="EMBL/GenBank/DDBJ databases">
        <title>Novel Species.</title>
        <authorList>
            <person name="Ma S."/>
        </authorList>
    </citation>
    <scope>NUCLEOTIDE SEQUENCE [LARGE SCALE GENOMIC DNA]</scope>
    <source>
        <strain evidence="10 11">B11</strain>
    </source>
</reference>
<evidence type="ECO:0000259" key="8">
    <source>
        <dbReference type="PROSITE" id="PS50110"/>
    </source>
</evidence>
<dbReference type="PROSITE" id="PS51755">
    <property type="entry name" value="OMPR_PHOB"/>
    <property type="match status" value="1"/>
</dbReference>
<dbReference type="InterPro" id="IPR039420">
    <property type="entry name" value="WalR-like"/>
</dbReference>
<feature type="domain" description="OmpR/PhoB-type" evidence="9">
    <location>
        <begin position="130"/>
        <end position="228"/>
    </location>
</feature>
<evidence type="ECO:0000256" key="4">
    <source>
        <dbReference type="ARBA" id="ARBA00023125"/>
    </source>
</evidence>
<keyword evidence="5" id="KW-0804">Transcription</keyword>
<accession>A0ABZ2YED9</accession>
<sequence>MAKILVVEDEQQVSELVAMYLKKEGFEVEQAFDGEEALQKLRQRPFELVILDIMLPGKDGFEVCREVRQFSKVPIIMLTARDEEIDRVVGLEIGADDYIPKPFSPREMVARVKAVLRRVSNSGETPGQVAKHLSFPGFSIDLDAYEVKVRNSTLELTPKEFELLAFLAQNPHRVFNREELLERVWGYDFAGDSRTVDAHIKRIRKKFSDAGFPAPIKTVWGVGYRFEIEKP</sequence>
<dbReference type="InterPro" id="IPR011006">
    <property type="entry name" value="CheY-like_superfamily"/>
</dbReference>
<dbReference type="SUPFAM" id="SSF46894">
    <property type="entry name" value="C-terminal effector domain of the bipartite response regulators"/>
    <property type="match status" value="1"/>
</dbReference>
<dbReference type="InterPro" id="IPR036388">
    <property type="entry name" value="WH-like_DNA-bd_sf"/>
</dbReference>
<protein>
    <submittedName>
        <fullName evidence="10">Response regulator transcription factor</fullName>
    </submittedName>
</protein>
<dbReference type="Gene3D" id="6.10.250.690">
    <property type="match status" value="1"/>
</dbReference>
<evidence type="ECO:0000256" key="5">
    <source>
        <dbReference type="ARBA" id="ARBA00023163"/>
    </source>
</evidence>
<organism evidence="10 11">
    <name type="scientific">Thermatribacter velox</name>
    <dbReference type="NCBI Taxonomy" id="3039681"/>
    <lineage>
        <taxon>Bacteria</taxon>
        <taxon>Pseudomonadati</taxon>
        <taxon>Atribacterota</taxon>
        <taxon>Atribacteria</taxon>
        <taxon>Atribacterales</taxon>
        <taxon>Thermatribacteraceae</taxon>
        <taxon>Thermatribacter</taxon>
    </lineage>
</organism>